<organism evidence="1">
    <name type="scientific">uncultured Aureispira sp</name>
    <dbReference type="NCBI Taxonomy" id="1331704"/>
    <lineage>
        <taxon>Bacteria</taxon>
        <taxon>Pseudomonadati</taxon>
        <taxon>Bacteroidota</taxon>
        <taxon>Saprospiria</taxon>
        <taxon>Saprospirales</taxon>
        <taxon>Saprospiraceae</taxon>
        <taxon>Aureispira</taxon>
        <taxon>environmental samples</taxon>
    </lineage>
</organism>
<accession>A0A6S6SSS2</accession>
<proteinExistence type="predicted"/>
<evidence type="ECO:0000313" key="1">
    <source>
        <dbReference type="EMBL" id="CAA6813579.1"/>
    </source>
</evidence>
<dbReference type="EMBL" id="CACVAQ010000203">
    <property type="protein sequence ID" value="CAA6813579.1"/>
    <property type="molecule type" value="Genomic_DNA"/>
</dbReference>
<gene>
    <name evidence="1" type="ORF">HELGO_WM40138</name>
</gene>
<reference evidence="1" key="1">
    <citation type="submission" date="2020-01" db="EMBL/GenBank/DDBJ databases">
        <authorList>
            <person name="Meier V. D."/>
            <person name="Meier V D."/>
        </authorList>
    </citation>
    <scope>NUCLEOTIDE SEQUENCE</scope>
    <source>
        <strain evidence="1">HLG_WM_MAG_10</strain>
    </source>
</reference>
<sequence length="540" mass="61442">MTFNTTNWKHRAALLGAIIILATTAWTQEIEWSENYPMNSIFNQNELIQASTDGFYVLENYKDANYYYQQSLSFYTLGFEKREGAKPLAFMEDKLKGTYQFALSKDKTPYVAYSVDRVETQQETLFINALESSTLGLSGQPTKLLEIDYKDKIKPKGGYRYCASPDGSRMLFYGQLPYEKKAKGTLQLLLVDAGLEALGRGVVSLKQEADILTVSDVVDVVIDNDGLVYLLCKLYKGKDKKEEKKLGKRFVYSLIQMDYKAKTKVQILDTLKVLSPQDSAIVVSAKLSVNRTSGAVTCLGTYKLPRKQPGLFSLNAEQAFVEMPVVLDYPAEVLALEAKMPRKIKKKKHLSLKNYKIKSIFEQTDGTQIIVAEQHYINVYWDKSEGRQEQHKLNNLLVAKLVDQKIVWATVLAKRQKAGAEGYTNVPEKLYSFYAFLRKGNIHILYNEMKENLAITDEFQLEKGHYNKPKDCYLVHCKMDLNSGVLNTKESILGLKEAGVAVYPKETKVLEDGSLLFLGVKPEYSLKKLSYIRFGHWDFE</sequence>
<name>A0A6S6SSS2_9BACT</name>
<protein>
    <submittedName>
        <fullName evidence="1">Uncharacterized protein</fullName>
    </submittedName>
</protein>
<dbReference type="AlphaFoldDB" id="A0A6S6SSS2"/>